<dbReference type="OrthoDB" id="1273397at2"/>
<name>A0A1A9LA47_9FLAO</name>
<organism evidence="2 3">
    <name type="scientific">Aequorivita soesokkakensis</name>
    <dbReference type="NCBI Taxonomy" id="1385699"/>
    <lineage>
        <taxon>Bacteria</taxon>
        <taxon>Pseudomonadati</taxon>
        <taxon>Bacteroidota</taxon>
        <taxon>Flavobacteriia</taxon>
        <taxon>Flavobacteriales</taxon>
        <taxon>Flavobacteriaceae</taxon>
        <taxon>Aequorivita</taxon>
    </lineage>
</organism>
<gene>
    <name evidence="2" type="ORF">A7A78_07890</name>
</gene>
<reference evidence="2 3" key="1">
    <citation type="submission" date="2016-05" db="EMBL/GenBank/DDBJ databases">
        <title>Genome sequencing of Vitellibacter soesokkakensis RSSK-12.</title>
        <authorList>
            <person name="Thevarajoo S."/>
            <person name="Selvaratnam C."/>
            <person name="Goh K.M."/>
            <person name="Chan K.-G."/>
            <person name="Chong C.S."/>
        </authorList>
    </citation>
    <scope>NUCLEOTIDE SEQUENCE [LARGE SCALE GENOMIC DNA]</scope>
    <source>
        <strain evidence="2 3">RSSK-12</strain>
    </source>
</reference>
<evidence type="ECO:0000313" key="2">
    <source>
        <dbReference type="EMBL" id="OAD90130.1"/>
    </source>
</evidence>
<dbReference type="Proteomes" id="UP000077552">
    <property type="component" value="Unassembled WGS sequence"/>
</dbReference>
<dbReference type="STRING" id="1385699.A7A78_07890"/>
<keyword evidence="3" id="KW-1185">Reference proteome</keyword>
<feature type="region of interest" description="Disordered" evidence="1">
    <location>
        <begin position="422"/>
        <end position="452"/>
    </location>
</feature>
<dbReference type="EMBL" id="LXIE01000050">
    <property type="protein sequence ID" value="OAD90130.1"/>
    <property type="molecule type" value="Genomic_DNA"/>
</dbReference>
<protein>
    <submittedName>
        <fullName evidence="2">Uncharacterized protein</fullName>
    </submittedName>
</protein>
<dbReference type="RefSeq" id="WP_068763155.1">
    <property type="nucleotide sequence ID" value="NZ_LXIE01000050.1"/>
</dbReference>
<proteinExistence type="predicted"/>
<sequence length="531" mass="60855">MEHLIKITVSANYTYLITIELFDSNNRTIAPESRSDLVDIYFKQYPGIYKLRVTLNGAVQDEVFFLDTDKNFFVGSPNEWGVSASTIVISPPTQFTAATLGEAYGSSHEYYTYPSIDHSQVGTNPVESNSLENNSLYIFLRFSSREMYDIYKQQTDSPILFQFKLVDETGYLIYDFNDKSKVAFDLDFGWLAFNMMLPNGLYYLIYSGKDARQIPIYVFKDWHTQFFMMLAREPQFGSIRTFLSPERRFIPDSFDHKYIDTLLDALQNNDYSLEGNTINIAARNKFESPMLGLLCSYLYLKGDSHKNDSLFNIMVNNIKNVILKDNTEAPDLIALEVILNSHVRSRDAKHFTIPNPPMFRIGFEAILQESLLDDKLIPILSMNDYISENLFYDSPYTTFKPVDFKKINTLKSSHDKNVKDFMKEKSASIDPSTATEGPTRSGGSPMKPDSPFEEKYFDSKLNELLEAEVLSKISNADNPHLEDSWLKSSVAEIIREESDLSMIAISERLGISKNTVMRILIELSVETRELE</sequence>
<dbReference type="AlphaFoldDB" id="A0A1A9LA47"/>
<accession>A0A1A9LA47</accession>
<feature type="compositionally biased region" description="Polar residues" evidence="1">
    <location>
        <begin position="429"/>
        <end position="442"/>
    </location>
</feature>
<evidence type="ECO:0000256" key="1">
    <source>
        <dbReference type="SAM" id="MobiDB-lite"/>
    </source>
</evidence>
<comment type="caution">
    <text evidence="2">The sequence shown here is derived from an EMBL/GenBank/DDBJ whole genome shotgun (WGS) entry which is preliminary data.</text>
</comment>
<evidence type="ECO:0000313" key="3">
    <source>
        <dbReference type="Proteomes" id="UP000077552"/>
    </source>
</evidence>